<organism evidence="2 3">
    <name type="scientific">Novipirellula herctigrandis</name>
    <dbReference type="NCBI Taxonomy" id="2527986"/>
    <lineage>
        <taxon>Bacteria</taxon>
        <taxon>Pseudomonadati</taxon>
        <taxon>Planctomycetota</taxon>
        <taxon>Planctomycetia</taxon>
        <taxon>Pirellulales</taxon>
        <taxon>Pirellulaceae</taxon>
        <taxon>Novipirellula</taxon>
    </lineage>
</organism>
<dbReference type="AlphaFoldDB" id="A0A5C5Z9Q2"/>
<gene>
    <name evidence="2" type="primary">kanF_4</name>
    <name evidence="2" type="ORF">CA13_52970</name>
</gene>
<dbReference type="RefSeq" id="WP_146401230.1">
    <property type="nucleotide sequence ID" value="NZ_SJPJ01000001.1"/>
</dbReference>
<evidence type="ECO:0000259" key="1">
    <source>
        <dbReference type="Pfam" id="PF13439"/>
    </source>
</evidence>
<dbReference type="PANTHER" id="PTHR45947:SF3">
    <property type="entry name" value="SULFOQUINOVOSYL TRANSFERASE SQD2"/>
    <property type="match status" value="1"/>
</dbReference>
<dbReference type="InterPro" id="IPR028098">
    <property type="entry name" value="Glyco_trans_4-like_N"/>
</dbReference>
<dbReference type="Pfam" id="PF13439">
    <property type="entry name" value="Glyco_transf_4"/>
    <property type="match status" value="1"/>
</dbReference>
<dbReference type="SUPFAM" id="SSF53756">
    <property type="entry name" value="UDP-Glycosyltransferase/glycogen phosphorylase"/>
    <property type="match status" value="1"/>
</dbReference>
<reference evidence="2 3" key="1">
    <citation type="submission" date="2019-02" db="EMBL/GenBank/DDBJ databases">
        <title>Deep-cultivation of Planctomycetes and their phenomic and genomic characterization uncovers novel biology.</title>
        <authorList>
            <person name="Wiegand S."/>
            <person name="Jogler M."/>
            <person name="Boedeker C."/>
            <person name="Pinto D."/>
            <person name="Vollmers J."/>
            <person name="Rivas-Marin E."/>
            <person name="Kohn T."/>
            <person name="Peeters S.H."/>
            <person name="Heuer A."/>
            <person name="Rast P."/>
            <person name="Oberbeckmann S."/>
            <person name="Bunk B."/>
            <person name="Jeske O."/>
            <person name="Meyerdierks A."/>
            <person name="Storesund J.E."/>
            <person name="Kallscheuer N."/>
            <person name="Luecker S."/>
            <person name="Lage O.M."/>
            <person name="Pohl T."/>
            <person name="Merkel B.J."/>
            <person name="Hornburger P."/>
            <person name="Mueller R.-W."/>
            <person name="Bruemmer F."/>
            <person name="Labrenz M."/>
            <person name="Spormann A.M."/>
            <person name="Op Den Camp H."/>
            <person name="Overmann J."/>
            <person name="Amann R."/>
            <person name="Jetten M.S.M."/>
            <person name="Mascher T."/>
            <person name="Medema M.H."/>
            <person name="Devos D.P."/>
            <person name="Kaster A.-K."/>
            <person name="Ovreas L."/>
            <person name="Rohde M."/>
            <person name="Galperin M.Y."/>
            <person name="Jogler C."/>
        </authorList>
    </citation>
    <scope>NUCLEOTIDE SEQUENCE [LARGE SCALE GENOMIC DNA]</scope>
    <source>
        <strain evidence="2 3">CA13</strain>
    </source>
</reference>
<dbReference type="Proteomes" id="UP000315010">
    <property type="component" value="Unassembled WGS sequence"/>
</dbReference>
<name>A0A5C5Z9Q2_9BACT</name>
<dbReference type="EMBL" id="SJPJ01000001">
    <property type="protein sequence ID" value="TWT83826.1"/>
    <property type="molecule type" value="Genomic_DNA"/>
</dbReference>
<evidence type="ECO:0000313" key="2">
    <source>
        <dbReference type="EMBL" id="TWT83826.1"/>
    </source>
</evidence>
<keyword evidence="2" id="KW-0808">Transferase</keyword>
<comment type="caution">
    <text evidence="2">The sequence shown here is derived from an EMBL/GenBank/DDBJ whole genome shotgun (WGS) entry which is preliminary data.</text>
</comment>
<keyword evidence="2" id="KW-0328">Glycosyltransferase</keyword>
<dbReference type="PANTHER" id="PTHR45947">
    <property type="entry name" value="SULFOQUINOVOSYL TRANSFERASE SQD2"/>
    <property type="match status" value="1"/>
</dbReference>
<evidence type="ECO:0000313" key="3">
    <source>
        <dbReference type="Proteomes" id="UP000315010"/>
    </source>
</evidence>
<accession>A0A5C5Z9Q2</accession>
<dbReference type="EC" id="2.4.1.284" evidence="2"/>
<dbReference type="CDD" id="cd03811">
    <property type="entry name" value="GT4_GT28_WabH-like"/>
    <property type="match status" value="1"/>
</dbReference>
<feature type="domain" description="Glycosyltransferase subfamily 4-like N-terminal" evidence="1">
    <location>
        <begin position="12"/>
        <end position="172"/>
    </location>
</feature>
<dbReference type="Gene3D" id="3.40.50.2000">
    <property type="entry name" value="Glycogen Phosphorylase B"/>
    <property type="match status" value="2"/>
</dbReference>
<proteinExistence type="predicted"/>
<sequence>MRIAFVITELNPGGAERCLTEVAIGLAENGDDVRVYSIDARPSPDRSVLVDRLTQHGITVEFCDAISVWQAFKARQRLRHLLKSFAPDIVQTFLYHANVIGTFAAKEACEAVRVGGIRVAEAKPIRCQLERLAIKQMQHVVCVSEDVKAFAQKRLDASPSNTSVIPNGVDTVRFSTATPLNWSSLDWPSDCVVSLFVGRMHSQKGLELIQAQMDRLAPAGSNRRVLLVGDGPLSKSIDAWCNGFADRRVKRLPYQADVAPFMTASRVFLLPSRYEGMPNVIMEAMAAGRPVVSSNVEGTHELLAHSPELQLFPSGDGEAMSAAAEHFLSNRELSDEIGMQNQTRVRNDFSIPTMIDRYRALYRLLRA</sequence>
<dbReference type="InterPro" id="IPR050194">
    <property type="entry name" value="Glycosyltransferase_grp1"/>
</dbReference>
<dbReference type="GO" id="GO:0102318">
    <property type="term" value="F:2-deoxystreptamine glucosyltransferase activity"/>
    <property type="evidence" value="ECO:0007669"/>
    <property type="project" value="UniProtKB-EC"/>
</dbReference>
<keyword evidence="3" id="KW-1185">Reference proteome</keyword>
<dbReference type="OrthoDB" id="9804196at2"/>
<protein>
    <submittedName>
        <fullName evidence="2">2-deoxystreptamine glucosyltransferase</fullName>
        <ecNumber evidence="2">2.4.1.284</ecNumber>
    </submittedName>
</protein>
<dbReference type="Pfam" id="PF13692">
    <property type="entry name" value="Glyco_trans_1_4"/>
    <property type="match status" value="1"/>
</dbReference>